<dbReference type="PANTHER" id="PTHR43686">
    <property type="entry name" value="SULFURTRANSFERASE-RELATED"/>
    <property type="match status" value="1"/>
</dbReference>
<accession>A0A9D2HCD4</accession>
<feature type="domain" description="tRNA(Ile)-lysidine/2-thiocytidine synthase N-terminal" evidence="1">
    <location>
        <begin position="32"/>
        <end position="195"/>
    </location>
</feature>
<reference evidence="2" key="2">
    <citation type="submission" date="2021-04" db="EMBL/GenBank/DDBJ databases">
        <authorList>
            <person name="Gilroy R."/>
        </authorList>
    </citation>
    <scope>NUCLEOTIDE SEQUENCE</scope>
    <source>
        <strain evidence="2">CHK186-16707</strain>
    </source>
</reference>
<organism evidence="2 3">
    <name type="scientific">Candidatus Mailhella merdigallinarum</name>
    <dbReference type="NCBI Taxonomy" id="2838658"/>
    <lineage>
        <taxon>Bacteria</taxon>
        <taxon>Pseudomonadati</taxon>
        <taxon>Thermodesulfobacteriota</taxon>
        <taxon>Desulfovibrionia</taxon>
        <taxon>Desulfovibrionales</taxon>
        <taxon>Desulfovibrionaceae</taxon>
        <taxon>Mailhella</taxon>
    </lineage>
</organism>
<protein>
    <submittedName>
        <fullName evidence="2">tRNA 2-thiocytidine biosynthesis TtcA family protein</fullName>
    </submittedName>
</protein>
<reference evidence="2" key="1">
    <citation type="journal article" date="2021" name="PeerJ">
        <title>Extensive microbial diversity within the chicken gut microbiome revealed by metagenomics and culture.</title>
        <authorList>
            <person name="Gilroy R."/>
            <person name="Ravi A."/>
            <person name="Getino M."/>
            <person name="Pursley I."/>
            <person name="Horton D.L."/>
            <person name="Alikhan N.F."/>
            <person name="Baker D."/>
            <person name="Gharbi K."/>
            <person name="Hall N."/>
            <person name="Watson M."/>
            <person name="Adriaenssens E.M."/>
            <person name="Foster-Nyarko E."/>
            <person name="Jarju S."/>
            <person name="Secka A."/>
            <person name="Antonio M."/>
            <person name="Oren A."/>
            <person name="Chaudhuri R.R."/>
            <person name="La Ragione R."/>
            <person name="Hildebrand F."/>
            <person name="Pallen M.J."/>
        </authorList>
    </citation>
    <scope>NUCLEOTIDE SEQUENCE</scope>
    <source>
        <strain evidence="2">CHK186-16707</strain>
    </source>
</reference>
<evidence type="ECO:0000259" key="1">
    <source>
        <dbReference type="Pfam" id="PF01171"/>
    </source>
</evidence>
<proteinExistence type="predicted"/>
<dbReference type="Gene3D" id="3.40.50.620">
    <property type="entry name" value="HUPs"/>
    <property type="match status" value="1"/>
</dbReference>
<dbReference type="EMBL" id="DXAN01000003">
    <property type="protein sequence ID" value="HJA07894.1"/>
    <property type="molecule type" value="Genomic_DNA"/>
</dbReference>
<evidence type="ECO:0000313" key="2">
    <source>
        <dbReference type="EMBL" id="HJA07894.1"/>
    </source>
</evidence>
<dbReference type="InterPro" id="IPR011063">
    <property type="entry name" value="TilS/TtcA_N"/>
</dbReference>
<dbReference type="PANTHER" id="PTHR43686:SF1">
    <property type="entry name" value="AMINOTRAN_5 DOMAIN-CONTAINING PROTEIN"/>
    <property type="match status" value="1"/>
</dbReference>
<dbReference type="SUPFAM" id="SSF52402">
    <property type="entry name" value="Adenine nucleotide alpha hydrolases-like"/>
    <property type="match status" value="1"/>
</dbReference>
<dbReference type="Pfam" id="PF01171">
    <property type="entry name" value="ATP_bind_3"/>
    <property type="match status" value="1"/>
</dbReference>
<dbReference type="Proteomes" id="UP000824225">
    <property type="component" value="Unassembled WGS sequence"/>
</dbReference>
<comment type="caution">
    <text evidence="2">The sequence shown here is derived from an EMBL/GenBank/DDBJ whole genome shotgun (WGS) entry which is preliminary data.</text>
</comment>
<dbReference type="InterPro" id="IPR014729">
    <property type="entry name" value="Rossmann-like_a/b/a_fold"/>
</dbReference>
<evidence type="ECO:0000313" key="3">
    <source>
        <dbReference type="Proteomes" id="UP000824225"/>
    </source>
</evidence>
<gene>
    <name evidence="2" type="ORF">H9962_01695</name>
</gene>
<name>A0A9D2HCD4_9BACT</name>
<sequence>MAMKLSYAQEVCVKAAGRAMQTTGMLEPGCRVGVAASGGVDSFVLLKVMQLRQRIVPFRFEFMALHVNPGFDPDNHRPLTEWLAAEGIAGHLEVSDHGPRGHSPENRRNSPCFYCARLRRKRLFALCARYKLTHLAFGHNADDLVSTFLLNLVQTGRVEGLSMSEPFFQGGLRVIRPLLLVEKADIVRAARRWELPVWTNPCPSAGVSRRADMAGVLDAMSGGSRVRRRNIFNGLTRWQWERNRIRQD</sequence>
<dbReference type="AlphaFoldDB" id="A0A9D2HCD4"/>